<comment type="caution">
    <text evidence="1">The sequence shown here is derived from an EMBL/GenBank/DDBJ whole genome shotgun (WGS) entry which is preliminary data.</text>
</comment>
<gene>
    <name evidence="1" type="ORF">KQI42_16805</name>
</gene>
<dbReference type="RefSeq" id="WP_216521449.1">
    <property type="nucleotide sequence ID" value="NZ_JAHLPM010000017.1"/>
</dbReference>
<evidence type="ECO:0000313" key="1">
    <source>
        <dbReference type="EMBL" id="MBU5439677.1"/>
    </source>
</evidence>
<sequence length="94" mass="11203">MKDMFRCCKDDCICDDRCCQECDKLRECTRKCGPMKYKEKIYTDNKFLIQKLEELAKEKSDLLIYAAAAKAEELTEYFEEKLDKLIEIIDRLID</sequence>
<protein>
    <submittedName>
        <fullName evidence="1">Uncharacterized protein</fullName>
    </submittedName>
</protein>
<keyword evidence="2" id="KW-1185">Reference proteome</keyword>
<dbReference type="EMBL" id="JAHLPM010000017">
    <property type="protein sequence ID" value="MBU5439677.1"/>
    <property type="molecule type" value="Genomic_DNA"/>
</dbReference>
<accession>A0ABS6EA61</accession>
<organism evidence="1 2">
    <name type="scientific">Tissierella simiarum</name>
    <dbReference type="NCBI Taxonomy" id="2841534"/>
    <lineage>
        <taxon>Bacteria</taxon>
        <taxon>Bacillati</taxon>
        <taxon>Bacillota</taxon>
        <taxon>Tissierellia</taxon>
        <taxon>Tissierellales</taxon>
        <taxon>Tissierellaceae</taxon>
        <taxon>Tissierella</taxon>
    </lineage>
</organism>
<proteinExistence type="predicted"/>
<evidence type="ECO:0000313" key="2">
    <source>
        <dbReference type="Proteomes" id="UP000749471"/>
    </source>
</evidence>
<dbReference type="Proteomes" id="UP000749471">
    <property type="component" value="Unassembled WGS sequence"/>
</dbReference>
<reference evidence="1 2" key="1">
    <citation type="submission" date="2021-06" db="EMBL/GenBank/DDBJ databases">
        <authorList>
            <person name="Sun Q."/>
            <person name="Li D."/>
        </authorList>
    </citation>
    <scope>NUCLEOTIDE SEQUENCE [LARGE SCALE GENOMIC DNA]</scope>
    <source>
        <strain evidence="1 2">MSJ-40</strain>
    </source>
</reference>
<name>A0ABS6EA61_9FIRM</name>